<dbReference type="PANTHER" id="PTHR45641">
    <property type="entry name" value="TETRATRICOPEPTIDE REPEAT PROTEIN (AFU_ORTHOLOGUE AFUA_6G03870)"/>
    <property type="match status" value="1"/>
</dbReference>
<accession>A0A814H544</accession>
<name>A0A814H544_9BILA</name>
<evidence type="ECO:0008006" key="6">
    <source>
        <dbReference type="Google" id="ProtNLM"/>
    </source>
</evidence>
<keyword evidence="5" id="KW-1185">Reference proteome</keyword>
<gene>
    <name evidence="3" type="ORF">GPM918_LOCUS13974</name>
    <name evidence="4" type="ORF">SRO942_LOCUS13974</name>
</gene>
<dbReference type="Gene3D" id="1.25.40.10">
    <property type="entry name" value="Tetratricopeptide repeat domain"/>
    <property type="match status" value="1"/>
</dbReference>
<evidence type="ECO:0000313" key="4">
    <source>
        <dbReference type="EMBL" id="CAF3776588.1"/>
    </source>
</evidence>
<dbReference type="SUPFAM" id="SSF48452">
    <property type="entry name" value="TPR-like"/>
    <property type="match status" value="1"/>
</dbReference>
<dbReference type="InterPro" id="IPR011990">
    <property type="entry name" value="TPR-like_helical_dom_sf"/>
</dbReference>
<dbReference type="SUPFAM" id="SSF56399">
    <property type="entry name" value="ADP-ribosylation"/>
    <property type="match status" value="1"/>
</dbReference>
<proteinExistence type="predicted"/>
<evidence type="ECO:0000256" key="2">
    <source>
        <dbReference type="ARBA" id="ARBA00022803"/>
    </source>
</evidence>
<dbReference type="EMBL" id="CAJNOQ010003299">
    <property type="protein sequence ID" value="CAF1005264.1"/>
    <property type="molecule type" value="Genomic_DNA"/>
</dbReference>
<dbReference type="Proteomes" id="UP000681722">
    <property type="component" value="Unassembled WGS sequence"/>
</dbReference>
<dbReference type="Proteomes" id="UP000663829">
    <property type="component" value="Unassembled WGS sequence"/>
</dbReference>
<evidence type="ECO:0000256" key="1">
    <source>
        <dbReference type="ARBA" id="ARBA00022737"/>
    </source>
</evidence>
<dbReference type="PANTHER" id="PTHR45641:SF1">
    <property type="entry name" value="AAA+ ATPASE DOMAIN-CONTAINING PROTEIN"/>
    <property type="match status" value="1"/>
</dbReference>
<dbReference type="EMBL" id="CAJOBC010003299">
    <property type="protein sequence ID" value="CAF3776588.1"/>
    <property type="molecule type" value="Genomic_DNA"/>
</dbReference>
<evidence type="ECO:0000313" key="5">
    <source>
        <dbReference type="Proteomes" id="UP000663829"/>
    </source>
</evidence>
<sequence>MNGWRRGSNMVPVKFYIKDLYNQLKAEYDKAERDFDRILYRGQTISDKELNLMKENIGEAIYINSFLSITFDLDTARGFAEKNEVLVMAGSIFKISSVYFDDTISLWIVELNLCDEKIYEFNELYQWEKQEVAKARTPLSFDTLLLRMNLYNKAEKYYQRLLDDLLITNPTSDYKIDCYLCLKGVAEKRGDYDIALAYCCLSAEQSKNYLLNLIRSYKEMGLAYLNVHSKSDALDCQFKALTIQELVKNAKEKIADAWFNIGSIYRVQLCPENDLALEYYFKTLKTFKELQIHDEIARCYEVTGKVYQAKKKKAFKDEALNYFLHALIVIENNFPSYCPYLVSILESIAGAYQSMQILKLVLPPSHPKIKEAEHVKDVL</sequence>
<evidence type="ECO:0000313" key="3">
    <source>
        <dbReference type="EMBL" id="CAF1005264.1"/>
    </source>
</evidence>
<organism evidence="3 5">
    <name type="scientific">Didymodactylos carnosus</name>
    <dbReference type="NCBI Taxonomy" id="1234261"/>
    <lineage>
        <taxon>Eukaryota</taxon>
        <taxon>Metazoa</taxon>
        <taxon>Spiralia</taxon>
        <taxon>Gnathifera</taxon>
        <taxon>Rotifera</taxon>
        <taxon>Eurotatoria</taxon>
        <taxon>Bdelloidea</taxon>
        <taxon>Philodinida</taxon>
        <taxon>Philodinidae</taxon>
        <taxon>Didymodactylos</taxon>
    </lineage>
</organism>
<dbReference type="AlphaFoldDB" id="A0A814H544"/>
<comment type="caution">
    <text evidence="3">The sequence shown here is derived from an EMBL/GenBank/DDBJ whole genome shotgun (WGS) entry which is preliminary data.</text>
</comment>
<reference evidence="3" key="1">
    <citation type="submission" date="2021-02" db="EMBL/GenBank/DDBJ databases">
        <authorList>
            <person name="Nowell W R."/>
        </authorList>
    </citation>
    <scope>NUCLEOTIDE SEQUENCE</scope>
</reference>
<protein>
    <recommendedName>
        <fullName evidence="6">Tetratricopeptide repeat protein</fullName>
    </recommendedName>
</protein>
<keyword evidence="2" id="KW-0802">TPR repeat</keyword>
<dbReference type="OrthoDB" id="10130384at2759"/>
<keyword evidence="1" id="KW-0677">Repeat</keyword>